<keyword evidence="5" id="KW-0479">Metal-binding</keyword>
<keyword evidence="9" id="KW-0460">Magnesium</keyword>
<dbReference type="Gene3D" id="3.90.650.10">
    <property type="entry name" value="PurM-like C-terminal domain"/>
    <property type="match status" value="1"/>
</dbReference>
<keyword evidence="6" id="KW-0547">Nucleotide-binding</keyword>
<name>A0A8T2IKX2_9PIPI</name>
<dbReference type="GO" id="GO:0005737">
    <property type="term" value="C:cytoplasm"/>
    <property type="evidence" value="ECO:0007669"/>
    <property type="project" value="TreeGrafter"/>
</dbReference>
<comment type="pathway">
    <text evidence="1">Purine metabolism; IMP biosynthesis via de novo pathway; 5-amino-1-(5-phospho-D-ribosyl)imidazole from N(2)-formyl-N(1)-(5-phospho-D-ribosyl)glycinamide: step 1/2.</text>
</comment>
<dbReference type="PANTHER" id="PTHR10099:SF1">
    <property type="entry name" value="PHOSPHORIBOSYLFORMYLGLYCINAMIDINE SYNTHASE"/>
    <property type="match status" value="1"/>
</dbReference>
<dbReference type="Gene3D" id="3.40.50.880">
    <property type="match status" value="1"/>
</dbReference>
<keyword evidence="17" id="KW-1185">Reference proteome</keyword>
<dbReference type="PANTHER" id="PTHR10099">
    <property type="entry name" value="PHOSPHORIBOSYLFORMYLGLYCINAMIDINE SYNTHASE"/>
    <property type="match status" value="1"/>
</dbReference>
<dbReference type="EMBL" id="JAACNH010000009">
    <property type="protein sequence ID" value="KAG8433499.1"/>
    <property type="molecule type" value="Genomic_DNA"/>
</dbReference>
<dbReference type="GO" id="GO:0006164">
    <property type="term" value="P:purine nucleotide biosynthetic process"/>
    <property type="evidence" value="ECO:0007669"/>
    <property type="project" value="UniProtKB-KW"/>
</dbReference>
<evidence type="ECO:0000256" key="6">
    <source>
        <dbReference type="ARBA" id="ARBA00022741"/>
    </source>
</evidence>
<evidence type="ECO:0000256" key="12">
    <source>
        <dbReference type="ARBA" id="ARBA00032632"/>
    </source>
</evidence>
<evidence type="ECO:0000256" key="11">
    <source>
        <dbReference type="ARBA" id="ARBA00029823"/>
    </source>
</evidence>
<evidence type="ECO:0000256" key="2">
    <source>
        <dbReference type="ARBA" id="ARBA00008608"/>
    </source>
</evidence>
<dbReference type="CDD" id="cd01740">
    <property type="entry name" value="GATase1_FGAR_AT"/>
    <property type="match status" value="1"/>
</dbReference>
<dbReference type="SUPFAM" id="SSF52317">
    <property type="entry name" value="Class I glutamine amidotransferase-like"/>
    <property type="match status" value="1"/>
</dbReference>
<dbReference type="FunFam" id="3.40.50.880:FF:000008">
    <property type="entry name" value="Phosphoribosylformylglycinamidine synthase"/>
    <property type="match status" value="1"/>
</dbReference>
<evidence type="ECO:0000256" key="9">
    <source>
        <dbReference type="ARBA" id="ARBA00022842"/>
    </source>
</evidence>
<evidence type="ECO:0000256" key="4">
    <source>
        <dbReference type="ARBA" id="ARBA00022598"/>
    </source>
</evidence>
<comment type="catalytic activity">
    <reaction evidence="13">
        <text>N(2)-formyl-N(1)-(5-phospho-beta-D-ribosyl)glycinamide + L-glutamine + ATP + H2O = 2-formamido-N(1)-(5-O-phospho-beta-D-ribosyl)acetamidine + L-glutamate + ADP + phosphate + H(+)</text>
        <dbReference type="Rhea" id="RHEA:17129"/>
        <dbReference type="ChEBI" id="CHEBI:15377"/>
        <dbReference type="ChEBI" id="CHEBI:15378"/>
        <dbReference type="ChEBI" id="CHEBI:29985"/>
        <dbReference type="ChEBI" id="CHEBI:30616"/>
        <dbReference type="ChEBI" id="CHEBI:43474"/>
        <dbReference type="ChEBI" id="CHEBI:58359"/>
        <dbReference type="ChEBI" id="CHEBI:147286"/>
        <dbReference type="ChEBI" id="CHEBI:147287"/>
        <dbReference type="ChEBI" id="CHEBI:456216"/>
        <dbReference type="EC" id="6.3.5.3"/>
    </reaction>
</comment>
<dbReference type="InterPro" id="IPR029062">
    <property type="entry name" value="Class_I_gatase-like"/>
</dbReference>
<dbReference type="EC" id="6.3.5.3" evidence="3"/>
<evidence type="ECO:0000256" key="7">
    <source>
        <dbReference type="ARBA" id="ARBA00022755"/>
    </source>
</evidence>
<evidence type="ECO:0000256" key="5">
    <source>
        <dbReference type="ARBA" id="ARBA00022723"/>
    </source>
</evidence>
<dbReference type="SMART" id="SM01211">
    <property type="entry name" value="GATase_5"/>
    <property type="match status" value="1"/>
</dbReference>
<comment type="similarity">
    <text evidence="2">In the N-terminal section; belongs to the FGAMS family.</text>
</comment>
<organism evidence="16 17">
    <name type="scientific">Hymenochirus boettgeri</name>
    <name type="common">Congo dwarf clawed frog</name>
    <dbReference type="NCBI Taxonomy" id="247094"/>
    <lineage>
        <taxon>Eukaryota</taxon>
        <taxon>Metazoa</taxon>
        <taxon>Chordata</taxon>
        <taxon>Craniata</taxon>
        <taxon>Vertebrata</taxon>
        <taxon>Euteleostomi</taxon>
        <taxon>Amphibia</taxon>
        <taxon>Batrachia</taxon>
        <taxon>Anura</taxon>
        <taxon>Pipoidea</taxon>
        <taxon>Pipidae</taxon>
        <taxon>Pipinae</taxon>
        <taxon>Hymenochirus</taxon>
    </lineage>
</organism>
<evidence type="ECO:0000313" key="16">
    <source>
        <dbReference type="EMBL" id="KAG8433499.1"/>
    </source>
</evidence>
<dbReference type="SUPFAM" id="SSF56042">
    <property type="entry name" value="PurM C-terminal domain-like"/>
    <property type="match status" value="1"/>
</dbReference>
<keyword evidence="8" id="KW-0067">ATP-binding</keyword>
<dbReference type="GO" id="GO:0046872">
    <property type="term" value="F:metal ion binding"/>
    <property type="evidence" value="ECO:0007669"/>
    <property type="project" value="UniProtKB-KW"/>
</dbReference>
<keyword evidence="10" id="KW-0315">Glutamine amidotransferase</keyword>
<evidence type="ECO:0000256" key="1">
    <source>
        <dbReference type="ARBA" id="ARBA00004920"/>
    </source>
</evidence>
<dbReference type="GO" id="GO:0004642">
    <property type="term" value="F:phosphoribosylformylglycinamidine synthase activity"/>
    <property type="evidence" value="ECO:0007669"/>
    <property type="project" value="UniProtKB-EC"/>
</dbReference>
<keyword evidence="4" id="KW-0436">Ligase</keyword>
<dbReference type="AlphaFoldDB" id="A0A8T2IKX2"/>
<dbReference type="Pfam" id="PF02769">
    <property type="entry name" value="AIRS_C"/>
    <property type="match status" value="1"/>
</dbReference>
<dbReference type="OrthoDB" id="6666987at2759"/>
<evidence type="ECO:0000256" key="3">
    <source>
        <dbReference type="ARBA" id="ARBA00012747"/>
    </source>
</evidence>
<evidence type="ECO:0000256" key="10">
    <source>
        <dbReference type="ARBA" id="ARBA00022962"/>
    </source>
</evidence>
<evidence type="ECO:0000313" key="17">
    <source>
        <dbReference type="Proteomes" id="UP000812440"/>
    </source>
</evidence>
<keyword evidence="7" id="KW-0658">Purine biosynthesis</keyword>
<reference evidence="16" key="1">
    <citation type="thesis" date="2020" institute="ProQuest LLC" country="789 East Eisenhower Parkway, Ann Arbor, MI, USA">
        <title>Comparative Genomics and Chromosome Evolution.</title>
        <authorList>
            <person name="Mudd A.B."/>
        </authorList>
    </citation>
    <scope>NUCLEOTIDE SEQUENCE</scope>
    <source>
        <strain evidence="16">Female2</strain>
        <tissue evidence="16">Blood</tissue>
    </source>
</reference>
<dbReference type="Pfam" id="PF13507">
    <property type="entry name" value="GATase_5"/>
    <property type="match status" value="1"/>
</dbReference>
<dbReference type="PROSITE" id="PS51273">
    <property type="entry name" value="GATASE_TYPE_1"/>
    <property type="match status" value="1"/>
</dbReference>
<evidence type="ECO:0000256" key="8">
    <source>
        <dbReference type="ARBA" id="ARBA00022840"/>
    </source>
</evidence>
<dbReference type="GO" id="GO:0005524">
    <property type="term" value="F:ATP binding"/>
    <property type="evidence" value="ECO:0007669"/>
    <property type="project" value="UniProtKB-KW"/>
</dbReference>
<protein>
    <recommendedName>
        <fullName evidence="14">Phosphoribosylformylglycinamidine synthase</fullName>
        <ecNumber evidence="3">6.3.5.3</ecNumber>
    </recommendedName>
    <alternativeName>
        <fullName evidence="12">Formylglycinamide ribonucleotide amidotransferase</fullName>
    </alternativeName>
    <alternativeName>
        <fullName evidence="11">Formylglycinamide ribotide amidotransferase</fullName>
    </alternativeName>
</protein>
<evidence type="ECO:0000256" key="13">
    <source>
        <dbReference type="ARBA" id="ARBA00052585"/>
    </source>
</evidence>
<proteinExistence type="inferred from homology"/>
<comment type="caution">
    <text evidence="16">The sequence shown here is derived from an EMBL/GenBank/DDBJ whole genome shotgun (WGS) entry which is preliminary data.</text>
</comment>
<dbReference type="InterPro" id="IPR010918">
    <property type="entry name" value="PurM-like_C_dom"/>
</dbReference>
<feature type="domain" description="PurM-like C-terminal" evidence="15">
    <location>
        <begin position="34"/>
        <end position="153"/>
    </location>
</feature>
<dbReference type="FunFam" id="3.90.650.10:FF:000028">
    <property type="entry name" value="Phosphoribosylformylglycinamidine synthase-like Protein"/>
    <property type="match status" value="1"/>
</dbReference>
<evidence type="ECO:0000256" key="14">
    <source>
        <dbReference type="ARBA" id="ARBA00071729"/>
    </source>
</evidence>
<sequence>MVGAPLVGSGYSLLKRVDFVCVILYVPLAPGQYRLGGSALAQCYSQLGENPPDLDDPQILISCFGVTQQLLRERVLSAGHDVSDGGLITSVLEMAFAGNCGLDVDISSSCPSVLELLFAEELGLVLEVPEQSAELVTDRYKAAGVQCWRIGCTKGNGPSSMVRLRVNGQEVVCEELGSLRALWEETSFQLERLQANPICVSQEEAGLRRRQGPKYHLTFNPSEKPLLPSTIGDCRPRVAVVREEGSNGDREMAASLLMAGFQVWDVTMEDLLAGGTNLNSFRGLVFVGGFSYADVLGSAKGWAASVKFNPGVRTQFESFRRRVDTFSLGVCNGCQLMALLGWVGSDGTTGSGDLPSQGVLLSHNVSGRFESRFVTLRIEQSPSILLREMAGSLLGVWVAHGEGLMRFRSQKVRDHVMSQDLAPLRYADDHGNPTEEYPMNPNGSPLGIAGLCSADGRHLAMMPHPERCVLKWQWPWMPESWLQSLRVSPWIRLFQNGYNWCLENPTPDD</sequence>
<evidence type="ECO:0000259" key="15">
    <source>
        <dbReference type="Pfam" id="PF02769"/>
    </source>
</evidence>
<dbReference type="InterPro" id="IPR036676">
    <property type="entry name" value="PurM-like_C_sf"/>
</dbReference>
<gene>
    <name evidence="16" type="ORF">GDO86_017691</name>
</gene>
<accession>A0A8T2IKX2</accession>
<dbReference type="Proteomes" id="UP000812440">
    <property type="component" value="Chromosome 9"/>
</dbReference>